<name>F9WB68_TRYCI</name>
<dbReference type="EMBL" id="CAEQ01001540">
    <property type="protein sequence ID" value="CCD14499.1"/>
    <property type="molecule type" value="Genomic_DNA"/>
</dbReference>
<organism evidence="3 4">
    <name type="scientific">Trypanosoma congolense (strain IL3000)</name>
    <dbReference type="NCBI Taxonomy" id="1068625"/>
    <lineage>
        <taxon>Eukaryota</taxon>
        <taxon>Discoba</taxon>
        <taxon>Euglenozoa</taxon>
        <taxon>Kinetoplastea</taxon>
        <taxon>Metakinetoplastina</taxon>
        <taxon>Trypanosomatida</taxon>
        <taxon>Trypanosomatidae</taxon>
        <taxon>Trypanosoma</taxon>
        <taxon>Nannomonas</taxon>
    </lineage>
</organism>
<feature type="transmembrane region" description="Helical" evidence="1">
    <location>
        <begin position="273"/>
        <end position="292"/>
    </location>
</feature>
<dbReference type="OMA" id="CAEVANG"/>
<keyword evidence="1" id="KW-1133">Transmembrane helix</keyword>
<dbReference type="Proteomes" id="UP000000702">
    <property type="component" value="Unassembled WGS sequence"/>
</dbReference>
<reference evidence="4" key="1">
    <citation type="submission" date="2011-07" db="EMBL/GenBank/DDBJ databases">
        <title>Divergent evolution of antigenic variation in African trypanosomes.</title>
        <authorList>
            <person name="Jackson A.P."/>
            <person name="Berry A."/>
            <person name="Allison H.C."/>
            <person name="Burton P."/>
            <person name="Anderson J."/>
            <person name="Aslett M."/>
            <person name="Brown R."/>
            <person name="Corton N."/>
            <person name="Harris D."/>
            <person name="Hauser H."/>
            <person name="Gamble J."/>
            <person name="Gilderthorp R."/>
            <person name="McQuillan J."/>
            <person name="Quail M.A."/>
            <person name="Sanders M."/>
            <person name="Van Tonder A."/>
            <person name="Ginger M.L."/>
            <person name="Donelson J.E."/>
            <person name="Field M.C."/>
            <person name="Barry J.D."/>
            <person name="Berriman M."/>
            <person name="Hertz-Fowler C."/>
        </authorList>
    </citation>
    <scope>NUCLEOTIDE SEQUENCE [LARGE SCALE GENOMIC DNA]</scope>
    <source>
        <strain evidence="4">IL3000</strain>
    </source>
</reference>
<keyword evidence="1" id="KW-0812">Transmembrane</keyword>
<feature type="signal peptide" evidence="2">
    <location>
        <begin position="1"/>
        <end position="29"/>
    </location>
</feature>
<dbReference type="VEuPathDB" id="TriTrypDB:TcIL3000_0_51080"/>
<feature type="chain" id="PRO_5003390089" evidence="2">
    <location>
        <begin position="30"/>
        <end position="340"/>
    </location>
</feature>
<evidence type="ECO:0000256" key="2">
    <source>
        <dbReference type="SAM" id="SignalP"/>
    </source>
</evidence>
<comment type="caution">
    <text evidence="3">The sequence shown here is derived from an EMBL/GenBank/DDBJ whole genome shotgun (WGS) entry which is preliminary data.</text>
</comment>
<protein>
    <submittedName>
        <fullName evidence="3">WGS project CAEQ00000000 data, annotated contig 2069</fullName>
    </submittedName>
</protein>
<dbReference type="PROSITE" id="PS51257">
    <property type="entry name" value="PROKAR_LIPOPROTEIN"/>
    <property type="match status" value="1"/>
</dbReference>
<evidence type="ECO:0000256" key="1">
    <source>
        <dbReference type="SAM" id="Phobius"/>
    </source>
</evidence>
<gene>
    <name evidence="3" type="ORF">TCIL3000_0_51080</name>
</gene>
<evidence type="ECO:0000313" key="3">
    <source>
        <dbReference type="EMBL" id="CCD14499.1"/>
    </source>
</evidence>
<accession>F9WB68</accession>
<dbReference type="AlphaFoldDB" id="F9WB68"/>
<keyword evidence="1" id="KW-0472">Membrane</keyword>
<reference evidence="3 4" key="2">
    <citation type="journal article" date="2012" name="Proc. Natl. Acad. Sci. U.S.A.">
        <title>Antigenic diversity is generated by distinct evolutionary mechanisms in African trypanosome species.</title>
        <authorList>
            <person name="Jackson A.P."/>
            <person name="Berry A."/>
            <person name="Aslett M."/>
            <person name="Allison H.C."/>
            <person name="Burton P."/>
            <person name="Vavrova-Anderson J."/>
            <person name="Brown R."/>
            <person name="Browne H."/>
            <person name="Corton N."/>
            <person name="Hauser H."/>
            <person name="Gamble J."/>
            <person name="Gilderthorp R."/>
            <person name="Marcello L."/>
            <person name="McQuillan J."/>
            <person name="Otto T.D."/>
            <person name="Quail M.A."/>
            <person name="Sanders M.J."/>
            <person name="van Tonder A."/>
            <person name="Ginger M.L."/>
            <person name="Field M.C."/>
            <person name="Barry J.D."/>
            <person name="Hertz-Fowler C."/>
            <person name="Berriman M."/>
        </authorList>
    </citation>
    <scope>NUCLEOTIDE SEQUENCE [LARGE SCALE GENOMIC DNA]</scope>
    <source>
        <strain evidence="3 4">IL3000</strain>
    </source>
</reference>
<sequence>MTRSGYDEKSALLLQMCLIVLSCPMRGLGEVVVREGGTNVTALCDLVQGLNGLPWEVIAPMKAMVFQNVTVASQSGMLVAIEVRKAYAAMKRVQLFDAPDAASNVSDAFESAKRAAVSCSADVESARSLLKHFYDVGHEALVNARLANSYLRTLLNAGSIECQGLRRAAQECDTRKRKRVTADSLRRDIQAAVPSIHNSSIIDCLVATHKLLEEAEGIATAVDNARRGAARQVPVARVAGAAAAFAATKGLVPPPAPSPPHRPSDPERSEKPFYVILLVSIILMTIFFLWLLAKLMMQLCEVCYHRKRISQARRMTGLDSIRPARWNQVLLVEDCPRRSQ</sequence>
<proteinExistence type="predicted"/>
<keyword evidence="2" id="KW-0732">Signal</keyword>
<keyword evidence="4" id="KW-1185">Reference proteome</keyword>
<evidence type="ECO:0000313" key="4">
    <source>
        <dbReference type="Proteomes" id="UP000000702"/>
    </source>
</evidence>